<feature type="transmembrane region" description="Helical" evidence="5">
    <location>
        <begin position="41"/>
        <end position="58"/>
    </location>
</feature>
<dbReference type="Proteomes" id="UP000660070">
    <property type="component" value="Unassembled WGS sequence"/>
</dbReference>
<sequence>MNYLLVSCILISSLSFAGYSISYFVSPNMKEEFERFNLKGFGIYVIILEALGAIGLLVGLFSKPLLLLSSGGLALLMLLGVLTRIKSKDSLKVSLPALFFMILNAFIFYLGISH</sequence>
<keyword evidence="2 5" id="KW-0812">Transmembrane</keyword>
<accession>A0ABS0FA67</accession>
<dbReference type="EMBL" id="JADPVI010000001">
    <property type="protein sequence ID" value="MBF8456610.1"/>
    <property type="molecule type" value="Genomic_DNA"/>
</dbReference>
<protein>
    <submittedName>
        <fullName evidence="6">DoxX family protein</fullName>
    </submittedName>
</protein>
<evidence type="ECO:0000313" key="6">
    <source>
        <dbReference type="EMBL" id="MBF8456610.1"/>
    </source>
</evidence>
<reference evidence="6 7" key="1">
    <citation type="submission" date="2020-11" db="EMBL/GenBank/DDBJ databases">
        <title>Kaistella gelatinilytica sp. nov., a flavobacterium isolated from Antarctic Soil.</title>
        <authorList>
            <person name="Li J."/>
        </authorList>
    </citation>
    <scope>NUCLEOTIDE SEQUENCE [LARGE SCALE GENOMIC DNA]</scope>
    <source>
        <strain evidence="6 7">G5-32</strain>
    </source>
</reference>
<keyword evidence="3 5" id="KW-1133">Transmembrane helix</keyword>
<feature type="transmembrane region" description="Helical" evidence="5">
    <location>
        <begin position="65"/>
        <end position="85"/>
    </location>
</feature>
<gene>
    <name evidence="6" type="ORF">IV494_05385</name>
</gene>
<evidence type="ECO:0000256" key="1">
    <source>
        <dbReference type="ARBA" id="ARBA00004141"/>
    </source>
</evidence>
<evidence type="ECO:0000256" key="5">
    <source>
        <dbReference type="SAM" id="Phobius"/>
    </source>
</evidence>
<proteinExistence type="predicted"/>
<feature type="transmembrane region" description="Helical" evidence="5">
    <location>
        <begin position="91"/>
        <end position="112"/>
    </location>
</feature>
<comment type="caution">
    <text evidence="6">The sequence shown here is derived from an EMBL/GenBank/DDBJ whole genome shotgun (WGS) entry which is preliminary data.</text>
</comment>
<keyword evidence="4 5" id="KW-0472">Membrane</keyword>
<evidence type="ECO:0000256" key="3">
    <source>
        <dbReference type="ARBA" id="ARBA00022989"/>
    </source>
</evidence>
<dbReference type="InterPro" id="IPR032808">
    <property type="entry name" value="DoxX"/>
</dbReference>
<keyword evidence="7" id="KW-1185">Reference proteome</keyword>
<organism evidence="6 7">
    <name type="scientific">Kaistella gelatinilytica</name>
    <dbReference type="NCBI Taxonomy" id="2787636"/>
    <lineage>
        <taxon>Bacteria</taxon>
        <taxon>Pseudomonadati</taxon>
        <taxon>Bacteroidota</taxon>
        <taxon>Flavobacteriia</taxon>
        <taxon>Flavobacteriales</taxon>
        <taxon>Weeksellaceae</taxon>
        <taxon>Chryseobacterium group</taxon>
        <taxon>Kaistella</taxon>
    </lineage>
</organism>
<dbReference type="RefSeq" id="WP_196079115.1">
    <property type="nucleotide sequence ID" value="NZ_JADPVI010000001.1"/>
</dbReference>
<comment type="subcellular location">
    <subcellularLocation>
        <location evidence="1">Membrane</location>
        <topology evidence="1">Multi-pass membrane protein</topology>
    </subcellularLocation>
</comment>
<evidence type="ECO:0000256" key="4">
    <source>
        <dbReference type="ARBA" id="ARBA00023136"/>
    </source>
</evidence>
<dbReference type="Pfam" id="PF13564">
    <property type="entry name" value="DoxX_2"/>
    <property type="match status" value="1"/>
</dbReference>
<evidence type="ECO:0000256" key="2">
    <source>
        <dbReference type="ARBA" id="ARBA00022692"/>
    </source>
</evidence>
<name>A0ABS0FA67_9FLAO</name>
<evidence type="ECO:0000313" key="7">
    <source>
        <dbReference type="Proteomes" id="UP000660070"/>
    </source>
</evidence>